<dbReference type="Pfam" id="PF01145">
    <property type="entry name" value="Band_7"/>
    <property type="match status" value="2"/>
</dbReference>
<dbReference type="InterPro" id="IPR010200">
    <property type="entry name" value="HflC"/>
</dbReference>
<dbReference type="InterPro" id="IPR001107">
    <property type="entry name" value="Band_7"/>
</dbReference>
<sequence length="350" mass="39099">MNRAFAPLLIVVVVVVVAIFSGVFYQVNEREQVIITQFGRPVSGPITNSGLKMKLPFMQSVRRFDKRILEWDGAAEQIPTLDKRFILLDTTARWRIVDPLRFLQAVGNERSAQSRLDDIIESAARDVVSGHELIQVVRNFQRYLEAPAPPQDSPDGASQEEAPASGETAQADNTAATPAPVKSDAELEERLGREELSLLMAKRAQEILPNLGIELIDVNIKRINYVREVEEKVYERMISERKRIAAQFRSEGDGESARIRGGMERELDQIQSEAYRQAQDIIGQGDAEAARIYAEAYGASPEFYSFVQTLETYKETMQGNANLLLTTDSDFYRYLKGDAQNGGASTPPAP</sequence>
<feature type="compositionally biased region" description="Polar residues" evidence="6">
    <location>
        <begin position="167"/>
        <end position="176"/>
    </location>
</feature>
<feature type="domain" description="Band 7" evidence="8">
    <location>
        <begin position="22"/>
        <end position="237"/>
    </location>
</feature>
<dbReference type="Gene3D" id="3.30.479.30">
    <property type="entry name" value="Band 7 domain"/>
    <property type="match status" value="2"/>
</dbReference>
<feature type="transmembrane region" description="Helical" evidence="7">
    <location>
        <begin position="6"/>
        <end position="25"/>
    </location>
</feature>
<evidence type="ECO:0000259" key="8">
    <source>
        <dbReference type="SMART" id="SM00244"/>
    </source>
</evidence>
<dbReference type="SMART" id="SM00244">
    <property type="entry name" value="PHB"/>
    <property type="match status" value="1"/>
</dbReference>
<gene>
    <name evidence="9" type="ORF">ETSY1_43420</name>
</gene>
<dbReference type="NCBIfam" id="TIGR01932">
    <property type="entry name" value="hflC"/>
    <property type="match status" value="1"/>
</dbReference>
<dbReference type="PIRSF" id="PIRSF005651">
    <property type="entry name" value="HflC"/>
    <property type="match status" value="1"/>
</dbReference>
<protein>
    <recommendedName>
        <fullName evidence="8">Band 7 domain-containing protein</fullName>
    </recommendedName>
</protein>
<feature type="region of interest" description="Disordered" evidence="6">
    <location>
        <begin position="146"/>
        <end position="184"/>
    </location>
</feature>
<evidence type="ECO:0000256" key="2">
    <source>
        <dbReference type="ARBA" id="ARBA00007862"/>
    </source>
</evidence>
<comment type="similarity">
    <text evidence="2">Belongs to the band 7/mec-2 family. HflC subfamily.</text>
</comment>
<reference evidence="9 10" key="1">
    <citation type="journal article" date="2014" name="Nature">
        <title>An environmental bacterial taxon with a large and distinct metabolic repertoire.</title>
        <authorList>
            <person name="Wilson M.C."/>
            <person name="Mori T."/>
            <person name="Ruckert C."/>
            <person name="Uria A.R."/>
            <person name="Helf M.J."/>
            <person name="Takada K."/>
            <person name="Gernert C."/>
            <person name="Steffens U.A."/>
            <person name="Heycke N."/>
            <person name="Schmitt S."/>
            <person name="Rinke C."/>
            <person name="Helfrich E.J."/>
            <person name="Brachmann A.O."/>
            <person name="Gurgui C."/>
            <person name="Wakimoto T."/>
            <person name="Kracht M."/>
            <person name="Crusemann M."/>
            <person name="Hentschel U."/>
            <person name="Abe I."/>
            <person name="Matsunaga S."/>
            <person name="Kalinowski J."/>
            <person name="Takeyama H."/>
            <person name="Piel J."/>
        </authorList>
    </citation>
    <scope>NUCLEOTIDE SEQUENCE [LARGE SCALE GENOMIC DNA]</scope>
    <source>
        <strain evidence="10">TSY1</strain>
    </source>
</reference>
<evidence type="ECO:0000256" key="3">
    <source>
        <dbReference type="ARBA" id="ARBA00022692"/>
    </source>
</evidence>
<dbReference type="Proteomes" id="UP000019141">
    <property type="component" value="Unassembled WGS sequence"/>
</dbReference>
<dbReference type="HOGENOM" id="CLU_059167_1_1_7"/>
<evidence type="ECO:0000256" key="6">
    <source>
        <dbReference type="SAM" id="MobiDB-lite"/>
    </source>
</evidence>
<dbReference type="InterPro" id="IPR036013">
    <property type="entry name" value="Band_7/SPFH_dom_sf"/>
</dbReference>
<accession>W4L369</accession>
<dbReference type="EMBL" id="AZHW01001466">
    <property type="protein sequence ID" value="ETW92482.1"/>
    <property type="molecule type" value="Genomic_DNA"/>
</dbReference>
<name>W4L369_ENTF1</name>
<organism evidence="9 10">
    <name type="scientific">Entotheonella factor</name>
    <dbReference type="NCBI Taxonomy" id="1429438"/>
    <lineage>
        <taxon>Bacteria</taxon>
        <taxon>Pseudomonadati</taxon>
        <taxon>Nitrospinota/Tectimicrobiota group</taxon>
        <taxon>Candidatus Tectimicrobiota</taxon>
        <taxon>Candidatus Entotheonellia</taxon>
        <taxon>Candidatus Entotheonellales</taxon>
        <taxon>Candidatus Entotheonellaceae</taxon>
        <taxon>Candidatus Entotheonella</taxon>
    </lineage>
</organism>
<evidence type="ECO:0000256" key="7">
    <source>
        <dbReference type="SAM" id="Phobius"/>
    </source>
</evidence>
<keyword evidence="5 7" id="KW-0472">Membrane</keyword>
<evidence type="ECO:0000313" key="10">
    <source>
        <dbReference type="Proteomes" id="UP000019141"/>
    </source>
</evidence>
<keyword evidence="3 7" id="KW-0812">Transmembrane</keyword>
<evidence type="ECO:0000256" key="5">
    <source>
        <dbReference type="ARBA" id="ARBA00023136"/>
    </source>
</evidence>
<keyword evidence="4 7" id="KW-1133">Transmembrane helix</keyword>
<evidence type="ECO:0000256" key="1">
    <source>
        <dbReference type="ARBA" id="ARBA00004167"/>
    </source>
</evidence>
<proteinExistence type="inferred from homology"/>
<feature type="non-terminal residue" evidence="9">
    <location>
        <position position="350"/>
    </location>
</feature>
<evidence type="ECO:0000256" key="4">
    <source>
        <dbReference type="ARBA" id="ARBA00022989"/>
    </source>
</evidence>
<dbReference type="PANTHER" id="PTHR42911">
    <property type="entry name" value="MODULATOR OF FTSH PROTEASE HFLC"/>
    <property type="match status" value="1"/>
</dbReference>
<keyword evidence="10" id="KW-1185">Reference proteome</keyword>
<dbReference type="AlphaFoldDB" id="W4L369"/>
<evidence type="ECO:0000313" key="9">
    <source>
        <dbReference type="EMBL" id="ETW92482.1"/>
    </source>
</evidence>
<dbReference type="PANTHER" id="PTHR42911:SF1">
    <property type="entry name" value="MODULATOR OF FTSH PROTEASE HFLC"/>
    <property type="match status" value="1"/>
</dbReference>
<dbReference type="GO" id="GO:0016020">
    <property type="term" value="C:membrane"/>
    <property type="evidence" value="ECO:0007669"/>
    <property type="project" value="UniProtKB-SubCell"/>
</dbReference>
<comment type="subcellular location">
    <subcellularLocation>
        <location evidence="1">Membrane</location>
        <topology evidence="1">Single-pass membrane protein</topology>
    </subcellularLocation>
</comment>
<comment type="caution">
    <text evidence="9">The sequence shown here is derived from an EMBL/GenBank/DDBJ whole genome shotgun (WGS) entry which is preliminary data.</text>
</comment>
<dbReference type="CDD" id="cd03405">
    <property type="entry name" value="SPFH_HflC"/>
    <property type="match status" value="1"/>
</dbReference>
<dbReference type="SUPFAM" id="SSF117892">
    <property type="entry name" value="Band 7/SPFH domain"/>
    <property type="match status" value="2"/>
</dbReference>